<reference evidence="1" key="1">
    <citation type="submission" date="2021-02" db="EMBL/GenBank/DDBJ databases">
        <authorList>
            <person name="Nowell W R."/>
        </authorList>
    </citation>
    <scope>NUCLEOTIDE SEQUENCE</scope>
</reference>
<evidence type="ECO:0000313" key="3">
    <source>
        <dbReference type="Proteomes" id="UP000663891"/>
    </source>
</evidence>
<dbReference type="EMBL" id="CAJNON010000029">
    <property type="protein sequence ID" value="CAF0820812.1"/>
    <property type="molecule type" value="Genomic_DNA"/>
</dbReference>
<sequence length="120" mass="13961">MSSIDDLDINKISSTDIKYHIPVICNIDEGGYYYGSYYDKSFKLTGFFQAETHEEMLKQCYDSFTMCMRGEEKFSFNVDDIENVVVFDEIKCETEEEMDLAYDIEEAGQGFKEIMEGINQ</sequence>
<comment type="caution">
    <text evidence="1">The sequence shown here is derived from an EMBL/GenBank/DDBJ whole genome shotgun (WGS) entry which is preliminary data.</text>
</comment>
<dbReference type="Proteomes" id="UP000663891">
    <property type="component" value="Unassembled WGS sequence"/>
</dbReference>
<dbReference type="AlphaFoldDB" id="A0A813U2P0"/>
<dbReference type="EMBL" id="CAJOAY010002239">
    <property type="protein sequence ID" value="CAF3934602.1"/>
    <property type="molecule type" value="Genomic_DNA"/>
</dbReference>
<gene>
    <name evidence="2" type="ORF">OKA104_LOCUS26022</name>
    <name evidence="1" type="ORF">VCS650_LOCUS5061</name>
</gene>
<proteinExistence type="predicted"/>
<protein>
    <submittedName>
        <fullName evidence="1">Uncharacterized protein</fullName>
    </submittedName>
</protein>
<evidence type="ECO:0000313" key="2">
    <source>
        <dbReference type="EMBL" id="CAF3934602.1"/>
    </source>
</evidence>
<accession>A0A813U2P0</accession>
<dbReference type="Proteomes" id="UP000663881">
    <property type="component" value="Unassembled WGS sequence"/>
</dbReference>
<organism evidence="1 3">
    <name type="scientific">Adineta steineri</name>
    <dbReference type="NCBI Taxonomy" id="433720"/>
    <lineage>
        <taxon>Eukaryota</taxon>
        <taxon>Metazoa</taxon>
        <taxon>Spiralia</taxon>
        <taxon>Gnathifera</taxon>
        <taxon>Rotifera</taxon>
        <taxon>Eurotatoria</taxon>
        <taxon>Bdelloidea</taxon>
        <taxon>Adinetida</taxon>
        <taxon>Adinetidae</taxon>
        <taxon>Adineta</taxon>
    </lineage>
</organism>
<name>A0A813U2P0_9BILA</name>
<dbReference type="OrthoDB" id="10008287at2759"/>
<evidence type="ECO:0000313" key="1">
    <source>
        <dbReference type="EMBL" id="CAF0820812.1"/>
    </source>
</evidence>